<evidence type="ECO:0000256" key="3">
    <source>
        <dbReference type="SAM" id="MobiDB-lite"/>
    </source>
</evidence>
<dbReference type="EMBL" id="VZRD01000048">
    <property type="protein sequence ID" value="NWR30101.1"/>
    <property type="molecule type" value="Genomic_DNA"/>
</dbReference>
<dbReference type="Gene3D" id="3.40.50.300">
    <property type="entry name" value="P-loop containing nucleotide triphosphate hydrolases"/>
    <property type="match status" value="1"/>
</dbReference>
<dbReference type="PANTHER" id="PTHR45964">
    <property type="entry name" value="WSCD FAMILY MEMBER CG9164"/>
    <property type="match status" value="1"/>
</dbReference>
<evidence type="ECO:0000313" key="6">
    <source>
        <dbReference type="Proteomes" id="UP000540952"/>
    </source>
</evidence>
<name>A0A7K4W6G7_9TYRA</name>
<proteinExistence type="inferred from homology"/>
<feature type="compositionally biased region" description="Basic and acidic residues" evidence="3">
    <location>
        <begin position="92"/>
        <end position="106"/>
    </location>
</feature>
<evidence type="ECO:0000259" key="4">
    <source>
        <dbReference type="PROSITE" id="PS51212"/>
    </source>
</evidence>
<feature type="domain" description="WSC" evidence="4">
    <location>
        <begin position="228"/>
        <end position="322"/>
    </location>
</feature>
<evidence type="ECO:0000256" key="1">
    <source>
        <dbReference type="ARBA" id="ARBA00010236"/>
    </source>
</evidence>
<reference evidence="5 6" key="1">
    <citation type="submission" date="2019-09" db="EMBL/GenBank/DDBJ databases">
        <title>Bird 10,000 Genomes (B10K) Project - Family phase.</title>
        <authorList>
            <person name="Zhang G."/>
        </authorList>
    </citation>
    <scope>NUCLEOTIDE SEQUENCE [LARGE SCALE GENOMIC DNA]</scope>
    <source>
        <strain evidence="5">B10K-CU-031-13</strain>
        <tissue evidence="5">Muscle</tissue>
    </source>
</reference>
<dbReference type="SMART" id="SM00321">
    <property type="entry name" value="WSC"/>
    <property type="match status" value="2"/>
</dbReference>
<dbReference type="SUPFAM" id="SSF52540">
    <property type="entry name" value="P-loop containing nucleoside triphosphate hydrolases"/>
    <property type="match status" value="1"/>
</dbReference>
<feature type="region of interest" description="Disordered" evidence="3">
    <location>
        <begin position="81"/>
        <end position="121"/>
    </location>
</feature>
<protein>
    <submittedName>
        <fullName evidence="5">WSCD2 protein</fullName>
    </submittedName>
</protein>
<accession>A0A7K4W6G7</accession>
<comment type="caution">
    <text evidence="5">The sequence shown here is derived from an EMBL/GenBank/DDBJ whole genome shotgun (WGS) entry which is preliminary data.</text>
</comment>
<organism evidence="5 6">
    <name type="scientific">Tachuris rubrigastra</name>
    <dbReference type="NCBI Taxonomy" id="495162"/>
    <lineage>
        <taxon>Eukaryota</taxon>
        <taxon>Metazoa</taxon>
        <taxon>Chordata</taxon>
        <taxon>Craniata</taxon>
        <taxon>Vertebrata</taxon>
        <taxon>Euteleostomi</taxon>
        <taxon>Archelosauria</taxon>
        <taxon>Archosauria</taxon>
        <taxon>Dinosauria</taxon>
        <taxon>Saurischia</taxon>
        <taxon>Theropoda</taxon>
        <taxon>Coelurosauria</taxon>
        <taxon>Aves</taxon>
        <taxon>Neognathae</taxon>
        <taxon>Neoaves</taxon>
        <taxon>Telluraves</taxon>
        <taxon>Australaves</taxon>
        <taxon>Passeriformes</taxon>
        <taxon>Tyrannidae</taxon>
        <taxon>Tachuris</taxon>
    </lineage>
</organism>
<dbReference type="InterPro" id="IPR002889">
    <property type="entry name" value="WSC_carb-bd"/>
</dbReference>
<evidence type="ECO:0000313" key="5">
    <source>
        <dbReference type="EMBL" id="NWR30101.1"/>
    </source>
</evidence>
<sequence length="563" mass="63859">MAKLLVKLQRYFRRKPVRFFTLLALYLAAGSLVFLHSGFSGEPTVPGSPRAPAGGEGPGLPYLGVMQLSRGFKAAATMPGRARRHGSWFKNTSKEPAERGKARDNGGTRSRALRGRSGREKEEDRARYIGCYVDNTRQRTLRGMSFFDYKKMTVFRCQDNCAERGYLYAGLEFGAECYCGHKIQASNASESECNMECKGERSNTCGGINRLSIYRLELAQESARRYGSAIFRGCFRRPDNVSIALPASQLMLNMSVDKCVDFCTEKEYPLSALAGTSCHCGFPTTLFPLHEREDEQLCAQKCPGEEFESCGTTDFLLVYQTQVQDNRCMDRRFLPTRAKQLVALASFPGAGNTWARHLIELATGFYTGSYYFDGSLYNKGFKGERDHWRSGRTICIKTHESGQKEIESFDSAILLIRNPYKALMAEFNRKYGGHIGFAAHAHWKGKEWPEFVANYAPWWATHTLDWLRYGKKVLVVHFEDLKRDLFVQLQRMVGLLGITACEDRLLCVEGQKDGNFKRSGLRKLEYDPYTPEMRKMISGYIKTVDTALKLRNLSGVPDDYYPR</sequence>
<dbReference type="PANTHER" id="PTHR45964:SF7">
    <property type="entry name" value="SIALATE:O-SULFOTRANSFERASE 2"/>
    <property type="match status" value="1"/>
</dbReference>
<evidence type="ECO:0000256" key="2">
    <source>
        <dbReference type="ARBA" id="ARBA00022737"/>
    </source>
</evidence>
<dbReference type="InterPro" id="IPR051589">
    <property type="entry name" value="Sialate-O-sulfotransferase"/>
</dbReference>
<feature type="non-terminal residue" evidence="5">
    <location>
        <position position="563"/>
    </location>
</feature>
<dbReference type="PROSITE" id="PS51212">
    <property type="entry name" value="WSC"/>
    <property type="match status" value="2"/>
</dbReference>
<keyword evidence="6" id="KW-1185">Reference proteome</keyword>
<feature type="non-terminal residue" evidence="5">
    <location>
        <position position="1"/>
    </location>
</feature>
<dbReference type="Pfam" id="PF01822">
    <property type="entry name" value="WSC"/>
    <property type="match status" value="2"/>
</dbReference>
<keyword evidence="2" id="KW-0677">Repeat</keyword>
<dbReference type="Proteomes" id="UP000540952">
    <property type="component" value="Unassembled WGS sequence"/>
</dbReference>
<comment type="similarity">
    <text evidence="1">Belongs to the WSCD family.</text>
</comment>
<dbReference type="InterPro" id="IPR027417">
    <property type="entry name" value="P-loop_NTPase"/>
</dbReference>
<dbReference type="AlphaFoldDB" id="A0A7K4W6G7"/>
<feature type="domain" description="WSC" evidence="4">
    <location>
        <begin position="125"/>
        <end position="217"/>
    </location>
</feature>
<gene>
    <name evidence="5" type="primary">Wscd2</name>
    <name evidence="5" type="ORF">TACRUB_R09352</name>
</gene>